<sequence>MLNKYEEKDFLKLKEVSTERLLPSNISVGLIGALFLSAAINGVLLYAVMYSSYINNPIWDFVLPICISLFIIQSIITLFFFNQKRAFAYQNFQSIFVCIVTFKVSVEGYIVYFAILEDRFAPSYFGLFAIIFLVSGLMFLILSILRAVKRVRDGHFRKGQKGLLDFKDSKSYVSLPIIFGATITGGAFMRMLSNSYHPLSSMLEIYFILSLMALLQFAIAVAWPEFFLLAYCKHRFKTFKANPPKRIEM</sequence>
<evidence type="ECO:0000256" key="1">
    <source>
        <dbReference type="SAM" id="Phobius"/>
    </source>
</evidence>
<dbReference type="STRING" id="1314751.GCA_001591425_03976"/>
<protein>
    <submittedName>
        <fullName evidence="2">Uncharacterized protein</fullName>
    </submittedName>
</protein>
<feature type="transmembrane region" description="Helical" evidence="1">
    <location>
        <begin position="205"/>
        <end position="231"/>
    </location>
</feature>
<feature type="transmembrane region" description="Helical" evidence="1">
    <location>
        <begin position="94"/>
        <end position="115"/>
    </location>
</feature>
<dbReference type="EMBL" id="CP018866">
    <property type="protein sequence ID" value="AST93452.1"/>
    <property type="molecule type" value="Genomic_DNA"/>
</dbReference>
<feature type="transmembrane region" description="Helical" evidence="1">
    <location>
        <begin position="21"/>
        <end position="49"/>
    </location>
</feature>
<keyword evidence="3" id="KW-1185">Reference proteome</keyword>
<evidence type="ECO:0000313" key="2">
    <source>
        <dbReference type="EMBL" id="AST93452.1"/>
    </source>
</evidence>
<dbReference type="RefSeq" id="WP_066419973.1">
    <property type="nucleotide sequence ID" value="NZ_CP018866.1"/>
</dbReference>
<feature type="transmembrane region" description="Helical" evidence="1">
    <location>
        <begin position="169"/>
        <end position="193"/>
    </location>
</feature>
<organism evidence="2 3">
    <name type="scientific">Sutcliffiella cohnii</name>
    <dbReference type="NCBI Taxonomy" id="33932"/>
    <lineage>
        <taxon>Bacteria</taxon>
        <taxon>Bacillati</taxon>
        <taxon>Bacillota</taxon>
        <taxon>Bacilli</taxon>
        <taxon>Bacillales</taxon>
        <taxon>Bacillaceae</taxon>
        <taxon>Sutcliffiella</taxon>
    </lineage>
</organism>
<keyword evidence="1" id="KW-1133">Transmembrane helix</keyword>
<keyword evidence="1" id="KW-0812">Transmembrane</keyword>
<dbReference type="AlphaFoldDB" id="A0A223KVE5"/>
<evidence type="ECO:0000313" key="3">
    <source>
        <dbReference type="Proteomes" id="UP000215224"/>
    </source>
</evidence>
<keyword evidence="1" id="KW-0472">Membrane</keyword>
<dbReference type="KEGG" id="bcoh:BC6307_20365"/>
<gene>
    <name evidence="2" type="ORF">BC6307_20365</name>
</gene>
<dbReference type="Proteomes" id="UP000215224">
    <property type="component" value="Chromosome"/>
</dbReference>
<accession>A0A223KVE5</accession>
<reference evidence="2 3" key="1">
    <citation type="submission" date="2016-12" db="EMBL/GenBank/DDBJ databases">
        <title>The whole genome sequencing and assembly of Bacillus cohnii DSM 6307T strain.</title>
        <authorList>
            <person name="Lee Y.-J."/>
            <person name="Yi H."/>
            <person name="Bahn Y.-S."/>
            <person name="Kim J.F."/>
            <person name="Lee D.-W."/>
        </authorList>
    </citation>
    <scope>NUCLEOTIDE SEQUENCE [LARGE SCALE GENOMIC DNA]</scope>
    <source>
        <strain evidence="2 3">DSM 6307</strain>
    </source>
</reference>
<proteinExistence type="predicted"/>
<feature type="transmembrane region" description="Helical" evidence="1">
    <location>
        <begin position="61"/>
        <end position="82"/>
    </location>
</feature>
<name>A0A223KVE5_9BACI</name>
<feature type="transmembrane region" description="Helical" evidence="1">
    <location>
        <begin position="127"/>
        <end position="148"/>
    </location>
</feature>